<dbReference type="SUPFAM" id="SSF47413">
    <property type="entry name" value="lambda repressor-like DNA-binding domains"/>
    <property type="match status" value="1"/>
</dbReference>
<dbReference type="GO" id="GO:0006355">
    <property type="term" value="P:regulation of DNA-templated transcription"/>
    <property type="evidence" value="ECO:0007669"/>
    <property type="project" value="InterPro"/>
</dbReference>
<sequence length="63" mass="6926">MKISLAEYVDEVGQARAADAIGVHQTAISKAIRVGRKIFVNTLPDGKIKAEEIKPFPHNRNPD</sequence>
<evidence type="ECO:0000313" key="1">
    <source>
        <dbReference type="EMBL" id="PLL42220.1"/>
    </source>
</evidence>
<evidence type="ECO:0008006" key="3">
    <source>
        <dbReference type="Google" id="ProtNLM"/>
    </source>
</evidence>
<evidence type="ECO:0000313" key="2">
    <source>
        <dbReference type="Proteomes" id="UP000234505"/>
    </source>
</evidence>
<dbReference type="PIRSF" id="PIRSF003217">
    <property type="entry name" value="Cro_protein"/>
    <property type="match status" value="1"/>
</dbReference>
<dbReference type="AlphaFoldDB" id="A0A2J4RFY0"/>
<dbReference type="EMBL" id="PIDS01000202">
    <property type="protein sequence ID" value="PLL42220.1"/>
    <property type="molecule type" value="Genomic_DNA"/>
</dbReference>
<reference evidence="1 2" key="2">
    <citation type="submission" date="2018-01" db="EMBL/GenBank/DDBJ databases">
        <title>Genomic study of Klebsiella pneumoniae.</title>
        <authorList>
            <person name="Yang Y."/>
            <person name="Bicalho R."/>
        </authorList>
    </citation>
    <scope>NUCLEOTIDE SEQUENCE [LARGE SCALE GENOMIC DNA]</scope>
    <source>
        <strain evidence="1 2">A11</strain>
    </source>
</reference>
<dbReference type="RefSeq" id="WP_001548452.1">
    <property type="nucleotide sequence ID" value="NZ_CABGYI010000006.1"/>
</dbReference>
<dbReference type="InterPro" id="IPR010982">
    <property type="entry name" value="Lambda_DNA-bd_dom_sf"/>
</dbReference>
<comment type="caution">
    <text evidence="1">The sequence shown here is derived from an EMBL/GenBank/DDBJ whole genome shotgun (WGS) entry which is preliminary data.</text>
</comment>
<reference evidence="1 2" key="1">
    <citation type="submission" date="2017-11" db="EMBL/GenBank/DDBJ databases">
        <authorList>
            <person name="Han C.G."/>
        </authorList>
    </citation>
    <scope>NUCLEOTIDE SEQUENCE [LARGE SCALE GENOMIC DNA]</scope>
    <source>
        <strain evidence="1 2">A11</strain>
    </source>
</reference>
<organism evidence="1 2">
    <name type="scientific">Klebsiella michiganensis</name>
    <dbReference type="NCBI Taxonomy" id="1134687"/>
    <lineage>
        <taxon>Bacteria</taxon>
        <taxon>Pseudomonadati</taxon>
        <taxon>Pseudomonadota</taxon>
        <taxon>Gammaproteobacteria</taxon>
        <taxon>Enterobacterales</taxon>
        <taxon>Enterobacteriaceae</taxon>
        <taxon>Klebsiella/Raoultella group</taxon>
        <taxon>Klebsiella</taxon>
    </lineage>
</organism>
<dbReference type="InterPro" id="IPR000655">
    <property type="entry name" value="Cro-like"/>
</dbReference>
<dbReference type="GO" id="GO:0003677">
    <property type="term" value="F:DNA binding"/>
    <property type="evidence" value="ECO:0007669"/>
    <property type="project" value="InterPro"/>
</dbReference>
<dbReference type="InterPro" id="IPR038202">
    <property type="entry name" value="Cro_sf"/>
</dbReference>
<proteinExistence type="predicted"/>
<accession>A0A2J4RFY0</accession>
<dbReference type="Pfam" id="PF09048">
    <property type="entry name" value="Cro"/>
    <property type="match status" value="1"/>
</dbReference>
<gene>
    <name evidence="1" type="ORF">CWN50_08565</name>
</gene>
<dbReference type="Proteomes" id="UP000234505">
    <property type="component" value="Unassembled WGS sequence"/>
</dbReference>
<name>A0A2J4RFY0_9ENTR</name>
<dbReference type="Gene3D" id="3.30.240.10">
    <property type="entry name" value="CRO Repressor"/>
    <property type="match status" value="1"/>
</dbReference>
<protein>
    <recommendedName>
        <fullName evidence="3">Cro/Cl family transcriptional regulator</fullName>
    </recommendedName>
</protein>